<reference evidence="2 3" key="1">
    <citation type="submission" date="2019-06" db="EMBL/GenBank/DDBJ databases">
        <title>Echinicola alkalisoli sp. nov. isolated from saline soil.</title>
        <authorList>
            <person name="Sun J.-Q."/>
            <person name="Xu L."/>
        </authorList>
    </citation>
    <scope>NUCLEOTIDE SEQUENCE [LARGE SCALE GENOMIC DNA]</scope>
    <source>
        <strain evidence="2 3">LN3S3</strain>
    </source>
</reference>
<dbReference type="Gene3D" id="3.40.630.10">
    <property type="entry name" value="Zn peptidases"/>
    <property type="match status" value="1"/>
</dbReference>
<dbReference type="OrthoDB" id="9767214at2"/>
<dbReference type="Proteomes" id="UP000316614">
    <property type="component" value="Chromosome"/>
</dbReference>
<gene>
    <name evidence="2" type="ORF">FKX85_04425</name>
</gene>
<keyword evidence="3" id="KW-1185">Reference proteome</keyword>
<dbReference type="SUPFAM" id="SSF53187">
    <property type="entry name" value="Zn-dependent exopeptidases"/>
    <property type="match status" value="1"/>
</dbReference>
<accession>A0A514CF93</accession>
<name>A0A514CF93_9BACT</name>
<proteinExistence type="predicted"/>
<dbReference type="RefSeq" id="WP_141613580.1">
    <property type="nucleotide sequence ID" value="NZ_CP041253.1"/>
</dbReference>
<sequence>MKKIILVLTLAGFVFTAFGQQQYTTLFETSGGTETPEYADVIAYYEKLAEDFSEVQLKTMGGTDSGKPLHLILLDKKGSFDPESWRSEERLVVFVNNGIHPGEPVGIDASMMYLRDILQGKQNWDEDMVLAIIPIYNIGGHLNRNSTTRVNQEGPKAHGFRGNARNYDLNRDFIKTDTKNSESFQEIFQWLQPHVFIDTHTSNGADYQHVMTLIETQHNMLGGAAGKYMYEKLTPGLFSQMKERGSPLVPYVNVWGDVPENGWSQFKDSPRYSSGYASLFHTISYVPEAHMLKTYRQRVESMYKLFQSYTTIFERDKKEIVKVVRADRGATRNQENFDFNYQLVKENPVKIDFLGYESNHKPSEISGKSRLLYDRNKPFEADVDFYDTYLPSLTIKKPNYYVIPQGWQKVIENLQRNQVQLKAVKADTTMNVTAYYITDFETLQSPYEGHYLHSSIHVRKTSQEVSLRAGDWLVPMDQSSNDFIMEVLEPQGEDSYFAWNYFDTILQSKEGYSAYVFEDLAADYLAQNPGLKEELEKKKAADPAFAQDGSAQLRWVYEHSPWKEKEHMRYPIFRID</sequence>
<evidence type="ECO:0000256" key="1">
    <source>
        <dbReference type="SAM" id="SignalP"/>
    </source>
</evidence>
<dbReference type="KEGG" id="echi:FKX85_04425"/>
<organism evidence="2 3">
    <name type="scientific">Echinicola soli</name>
    <dbReference type="NCBI Taxonomy" id="2591634"/>
    <lineage>
        <taxon>Bacteria</taxon>
        <taxon>Pseudomonadati</taxon>
        <taxon>Bacteroidota</taxon>
        <taxon>Cytophagia</taxon>
        <taxon>Cytophagales</taxon>
        <taxon>Cyclobacteriaceae</taxon>
        <taxon>Echinicola</taxon>
    </lineage>
</organism>
<keyword evidence="1" id="KW-0732">Signal</keyword>
<dbReference type="EMBL" id="CP041253">
    <property type="protein sequence ID" value="QDH78324.1"/>
    <property type="molecule type" value="Genomic_DNA"/>
</dbReference>
<feature type="chain" id="PRO_5021877358" evidence="1">
    <location>
        <begin position="20"/>
        <end position="576"/>
    </location>
</feature>
<evidence type="ECO:0000313" key="2">
    <source>
        <dbReference type="EMBL" id="QDH78324.1"/>
    </source>
</evidence>
<protein>
    <submittedName>
        <fullName evidence="2">Uncharacterized protein</fullName>
    </submittedName>
</protein>
<dbReference type="AlphaFoldDB" id="A0A514CF93"/>
<feature type="signal peptide" evidence="1">
    <location>
        <begin position="1"/>
        <end position="19"/>
    </location>
</feature>
<evidence type="ECO:0000313" key="3">
    <source>
        <dbReference type="Proteomes" id="UP000316614"/>
    </source>
</evidence>